<sequence>MRMCGHTRLDMIRNEVIGKKVGVAPVEDYKMWEARLRWFGHVKRRSIEAPVRRCGRLASVGSRRGRGRHKKSWGEVIRWDMAQLELTEEMALDRRSFSSRRCIGNSPSAFSR</sequence>
<evidence type="ECO:0000313" key="1">
    <source>
        <dbReference type="RefSeq" id="XP_016515343.1"/>
    </source>
</evidence>
<dbReference type="RefSeq" id="XP_016515343.1">
    <property type="nucleotide sequence ID" value="XM_016659857.1"/>
</dbReference>
<dbReference type="PaxDb" id="4097-A0A1S4DPJ3"/>
<dbReference type="OrthoDB" id="1283502at2759"/>
<dbReference type="PANTHER" id="PTHR46238:SF8">
    <property type="entry name" value="ENDONUCLEASE_EXONUCLEASE_PHOSPHATASE DOMAIN-CONTAINING PROTEIN"/>
    <property type="match status" value="1"/>
</dbReference>
<gene>
    <name evidence="1" type="primary">LOC107832054</name>
</gene>
<dbReference type="OMA" id="MKLANVR"/>
<dbReference type="PANTHER" id="PTHR46238">
    <property type="entry name" value="REVERSE TRANSCRIPTASE DOMAIN-CONTAINING PROTEIN"/>
    <property type="match status" value="1"/>
</dbReference>
<dbReference type="KEGG" id="nta:107832054"/>
<dbReference type="AlphaFoldDB" id="A0A1S4DPJ3"/>
<name>A0A1S4DPJ3_TOBAC</name>
<organism evidence="1">
    <name type="scientific">Nicotiana tabacum</name>
    <name type="common">Common tobacco</name>
    <dbReference type="NCBI Taxonomy" id="4097"/>
    <lineage>
        <taxon>Eukaryota</taxon>
        <taxon>Viridiplantae</taxon>
        <taxon>Streptophyta</taxon>
        <taxon>Embryophyta</taxon>
        <taxon>Tracheophyta</taxon>
        <taxon>Spermatophyta</taxon>
        <taxon>Magnoliopsida</taxon>
        <taxon>eudicotyledons</taxon>
        <taxon>Gunneridae</taxon>
        <taxon>Pentapetalae</taxon>
        <taxon>asterids</taxon>
        <taxon>lamiids</taxon>
        <taxon>Solanales</taxon>
        <taxon>Solanaceae</taxon>
        <taxon>Nicotianoideae</taxon>
        <taxon>Nicotianeae</taxon>
        <taxon>Nicotiana</taxon>
    </lineage>
</organism>
<accession>A0A1S4DPJ3</accession>
<proteinExistence type="predicted"/>
<protein>
    <submittedName>
        <fullName evidence="1">Uncharacterized protein</fullName>
    </submittedName>
</protein>
<reference evidence="1" key="1">
    <citation type="submission" date="2025-08" db="UniProtKB">
        <authorList>
            <consortium name="RefSeq"/>
        </authorList>
    </citation>
    <scope>IDENTIFICATION</scope>
</reference>